<dbReference type="OrthoDB" id="9783791at2"/>
<organism evidence="2 3">
    <name type="scientific">Rhodopila globiformis</name>
    <name type="common">Rhodopseudomonas globiformis</name>
    <dbReference type="NCBI Taxonomy" id="1071"/>
    <lineage>
        <taxon>Bacteria</taxon>
        <taxon>Pseudomonadati</taxon>
        <taxon>Pseudomonadota</taxon>
        <taxon>Alphaproteobacteria</taxon>
        <taxon>Acetobacterales</taxon>
        <taxon>Acetobacteraceae</taxon>
        <taxon>Rhodopila</taxon>
    </lineage>
</organism>
<dbReference type="Gene3D" id="3.40.50.2000">
    <property type="entry name" value="Glycogen Phosphorylase B"/>
    <property type="match status" value="1"/>
</dbReference>
<evidence type="ECO:0000259" key="1">
    <source>
        <dbReference type="Pfam" id="PF00535"/>
    </source>
</evidence>
<dbReference type="Proteomes" id="UP000239724">
    <property type="component" value="Unassembled WGS sequence"/>
</dbReference>
<dbReference type="CDD" id="cd04186">
    <property type="entry name" value="GT_2_like_c"/>
    <property type="match status" value="1"/>
</dbReference>
<dbReference type="PANTHER" id="PTHR43179:SF7">
    <property type="entry name" value="RHAMNOSYLTRANSFERASE WBBL"/>
    <property type="match status" value="1"/>
</dbReference>
<evidence type="ECO:0000313" key="3">
    <source>
        <dbReference type="Proteomes" id="UP000239724"/>
    </source>
</evidence>
<sequence>MSHSLRVSRTHLAAAIDRVLWRGLALARAQQARSPVVAGLLRRGILLLWWTATLQLHIHARYWLRARRLRRNAPAALPGTITAPVDPATLVLPLSQAPVVSVLIPTYGQVPYTLRCLASIAAHPSAIPLEVIVIDDAWDGPDAAALALVDGIRLVRNDSNLGYLRSCNKAAGLAKGRYLYLLNNDTQVLGNWLDPMLALLRERNNVGAVGAKLLYPDGRLQEAGGIIWRDGSGWNFGRHEEPAAPAYNYVREVDYCSAAALLVAADVFRDLGGFDERYAPAYFEDADLCFRLRQRGLKTLYQPAARVIHFEGVSHGRDTAVGIKSCQVVNRQTFVETWADVLAQQHYPNGDGVFRARDRAMHRDVVLVVDHGVPTPDRDAGSRTMMAFLHVLLQAGVVVKFWPHNRAYSRGYTETLQGMGVEVFYGPAQAPFEAWIRNHGHEIDTVLLSRPDVAEDVIAPLRQHSRARIVYYGHDLHFWRMRQQATVTQDDVLRREADWMEQREFTLWHQADVSLYPSEEEASIALALQPDAAVAPVVPYCFDRFSPERPAQPGREIIFVAGFGHPPNEDAACWFVDEIFPLIRAQCPDAHLSIIGAAPTARVRALAGDGIAVFADVSDLDLSAAYRRARVAVVPLRCGAGVKLKVVEALREGLPLVTTPIGAQGLPGLSQLVMVEDQPRRFARAVGLLLRDDEEWEWRSRLQIDYARSRFSREAMTASLLEAVRVGRGHKPSRGAVPGACRGACRGASEGVSRRDGAAPAASGRNAAAGAISWMSFLDRASNT</sequence>
<name>A0A2S6NCQ8_RHOGL</name>
<gene>
    <name evidence="2" type="ORF">CCS01_15745</name>
</gene>
<dbReference type="InterPro" id="IPR001173">
    <property type="entry name" value="Glyco_trans_2-like"/>
</dbReference>
<evidence type="ECO:0000313" key="2">
    <source>
        <dbReference type="EMBL" id="PPQ32396.1"/>
    </source>
</evidence>
<dbReference type="PANTHER" id="PTHR43179">
    <property type="entry name" value="RHAMNOSYLTRANSFERASE WBBL"/>
    <property type="match status" value="1"/>
</dbReference>
<dbReference type="Pfam" id="PF13692">
    <property type="entry name" value="Glyco_trans_1_4"/>
    <property type="match status" value="1"/>
</dbReference>
<reference evidence="2 3" key="1">
    <citation type="journal article" date="2018" name="Arch. Microbiol.">
        <title>New insights into the metabolic potential of the phototrophic purple bacterium Rhodopila globiformis DSM 161(T) from its draft genome sequence and evidence for a vanadium-dependent nitrogenase.</title>
        <authorList>
            <person name="Imhoff J.F."/>
            <person name="Rahn T."/>
            <person name="Kunzel S."/>
            <person name="Neulinger S.C."/>
        </authorList>
    </citation>
    <scope>NUCLEOTIDE SEQUENCE [LARGE SCALE GENOMIC DNA]</scope>
    <source>
        <strain evidence="2 3">DSM 161</strain>
    </source>
</reference>
<accession>A0A2S6NCQ8</accession>
<dbReference type="CDD" id="cd03801">
    <property type="entry name" value="GT4_PimA-like"/>
    <property type="match status" value="1"/>
</dbReference>
<protein>
    <recommendedName>
        <fullName evidence="1">Glycosyltransferase 2-like domain-containing protein</fullName>
    </recommendedName>
</protein>
<keyword evidence="3" id="KW-1185">Reference proteome</keyword>
<dbReference type="RefSeq" id="WP_104519787.1">
    <property type="nucleotide sequence ID" value="NZ_NHRY01000168.1"/>
</dbReference>
<proteinExistence type="predicted"/>
<dbReference type="AlphaFoldDB" id="A0A2S6NCQ8"/>
<dbReference type="Pfam" id="PF00535">
    <property type="entry name" value="Glycos_transf_2"/>
    <property type="match status" value="1"/>
</dbReference>
<feature type="domain" description="Glycosyltransferase 2-like" evidence="1">
    <location>
        <begin position="101"/>
        <end position="223"/>
    </location>
</feature>
<dbReference type="InterPro" id="IPR029044">
    <property type="entry name" value="Nucleotide-diphossugar_trans"/>
</dbReference>
<dbReference type="SUPFAM" id="SSF53448">
    <property type="entry name" value="Nucleotide-diphospho-sugar transferases"/>
    <property type="match status" value="1"/>
</dbReference>
<dbReference type="SUPFAM" id="SSF53756">
    <property type="entry name" value="UDP-Glycosyltransferase/glycogen phosphorylase"/>
    <property type="match status" value="1"/>
</dbReference>
<comment type="caution">
    <text evidence="2">The sequence shown here is derived from an EMBL/GenBank/DDBJ whole genome shotgun (WGS) entry which is preliminary data.</text>
</comment>
<dbReference type="Gene3D" id="3.90.550.10">
    <property type="entry name" value="Spore Coat Polysaccharide Biosynthesis Protein SpsA, Chain A"/>
    <property type="match status" value="1"/>
</dbReference>
<dbReference type="EMBL" id="NHRY01000168">
    <property type="protein sequence ID" value="PPQ32396.1"/>
    <property type="molecule type" value="Genomic_DNA"/>
</dbReference>